<dbReference type="EMBL" id="CALNXK010000027">
    <property type="protein sequence ID" value="CAH3114318.1"/>
    <property type="molecule type" value="Genomic_DNA"/>
</dbReference>
<proteinExistence type="predicted"/>
<organism evidence="2 3">
    <name type="scientific">Porites lobata</name>
    <dbReference type="NCBI Taxonomy" id="104759"/>
    <lineage>
        <taxon>Eukaryota</taxon>
        <taxon>Metazoa</taxon>
        <taxon>Cnidaria</taxon>
        <taxon>Anthozoa</taxon>
        <taxon>Hexacorallia</taxon>
        <taxon>Scleractinia</taxon>
        <taxon>Fungiina</taxon>
        <taxon>Poritidae</taxon>
        <taxon>Porites</taxon>
    </lineage>
</organism>
<gene>
    <name evidence="2" type="ORF">PLOB_00022847</name>
</gene>
<evidence type="ECO:0000313" key="2">
    <source>
        <dbReference type="EMBL" id="CAH3114318.1"/>
    </source>
</evidence>
<sequence length="155" mass="16588">MKPSTISPGETVLVKRPFTASKGATVYDPTPLTVVDKKGSMITAQNENHTVTRNSSFFKTLDQSVINRDDDPSHDSGLSSPADIKHQQELSAARTRAHASDPSASKPVSSPGVQANPTSSFSPIPESQASASHPVGQPPLRRSSRKRVPHQILDL</sequence>
<dbReference type="Proteomes" id="UP001159405">
    <property type="component" value="Unassembled WGS sequence"/>
</dbReference>
<protein>
    <submittedName>
        <fullName evidence="2">Uncharacterized protein</fullName>
    </submittedName>
</protein>
<feature type="region of interest" description="Disordered" evidence="1">
    <location>
        <begin position="63"/>
        <end position="155"/>
    </location>
</feature>
<evidence type="ECO:0000256" key="1">
    <source>
        <dbReference type="SAM" id="MobiDB-lite"/>
    </source>
</evidence>
<reference evidence="2 3" key="1">
    <citation type="submission" date="2022-05" db="EMBL/GenBank/DDBJ databases">
        <authorList>
            <consortium name="Genoscope - CEA"/>
            <person name="William W."/>
        </authorList>
    </citation>
    <scope>NUCLEOTIDE SEQUENCE [LARGE SCALE GENOMIC DNA]</scope>
</reference>
<evidence type="ECO:0000313" key="3">
    <source>
        <dbReference type="Proteomes" id="UP001159405"/>
    </source>
</evidence>
<feature type="compositionally biased region" description="Polar residues" evidence="1">
    <location>
        <begin position="102"/>
        <end position="131"/>
    </location>
</feature>
<comment type="caution">
    <text evidence="2">The sequence shown here is derived from an EMBL/GenBank/DDBJ whole genome shotgun (WGS) entry which is preliminary data.</text>
</comment>
<keyword evidence="3" id="KW-1185">Reference proteome</keyword>
<accession>A0ABN8NLU4</accession>
<name>A0ABN8NLU4_9CNID</name>